<dbReference type="InterPro" id="IPR016177">
    <property type="entry name" value="DNA-bd_dom_sf"/>
</dbReference>
<evidence type="ECO:0000259" key="9">
    <source>
        <dbReference type="PROSITE" id="PS51032"/>
    </source>
</evidence>
<dbReference type="FunFam" id="3.30.730.10:FF:000001">
    <property type="entry name" value="Ethylene-responsive transcription factor 2"/>
    <property type="match status" value="1"/>
</dbReference>
<keyword evidence="4" id="KW-0010">Activator</keyword>
<evidence type="ECO:0000256" key="5">
    <source>
        <dbReference type="ARBA" id="ARBA00023163"/>
    </source>
</evidence>
<evidence type="ECO:0000256" key="7">
    <source>
        <dbReference type="ARBA" id="ARBA00024343"/>
    </source>
</evidence>
<dbReference type="PROSITE" id="PS51032">
    <property type="entry name" value="AP2_ERF"/>
    <property type="match status" value="1"/>
</dbReference>
<dbReference type="GO" id="GO:0003677">
    <property type="term" value="F:DNA binding"/>
    <property type="evidence" value="ECO:0007669"/>
    <property type="project" value="UniProtKB-KW"/>
</dbReference>
<dbReference type="InterPro" id="IPR051032">
    <property type="entry name" value="AP2/ERF_TF_ERF_subfamily"/>
</dbReference>
<dbReference type="Pfam" id="PF00847">
    <property type="entry name" value="AP2"/>
    <property type="match status" value="1"/>
</dbReference>
<dbReference type="SMART" id="SM00380">
    <property type="entry name" value="AP2"/>
    <property type="match status" value="1"/>
</dbReference>
<dbReference type="PANTHER" id="PTHR31985:SF273">
    <property type="entry name" value="ETHYLENE-RESPONSIVE TRANSCRIPTION FACTOR ERF017"/>
    <property type="match status" value="1"/>
</dbReference>
<gene>
    <name evidence="10" type="ORF">G2W53_012732</name>
</gene>
<comment type="subcellular location">
    <subcellularLocation>
        <location evidence="1">Nucleus</location>
    </subcellularLocation>
</comment>
<dbReference type="PRINTS" id="PR00367">
    <property type="entry name" value="ETHRSPELEMNT"/>
</dbReference>
<dbReference type="InterPro" id="IPR001471">
    <property type="entry name" value="AP2/ERF_dom"/>
</dbReference>
<evidence type="ECO:0000256" key="3">
    <source>
        <dbReference type="ARBA" id="ARBA00023125"/>
    </source>
</evidence>
<comment type="similarity">
    <text evidence="7">Belongs to the AP2/ERF transcription factor family. ERF subfamily.</text>
</comment>
<feature type="region of interest" description="Disordered" evidence="8">
    <location>
        <begin position="139"/>
        <end position="160"/>
    </location>
</feature>
<keyword evidence="6" id="KW-0539">Nucleus</keyword>
<dbReference type="PANTHER" id="PTHR31985">
    <property type="entry name" value="ETHYLENE-RESPONSIVE TRANSCRIPTION FACTOR ERF042-RELATED"/>
    <property type="match status" value="1"/>
</dbReference>
<evidence type="ECO:0000313" key="11">
    <source>
        <dbReference type="Proteomes" id="UP000634136"/>
    </source>
</evidence>
<evidence type="ECO:0000256" key="6">
    <source>
        <dbReference type="ARBA" id="ARBA00023242"/>
    </source>
</evidence>
<keyword evidence="5" id="KW-0804">Transcription</keyword>
<organism evidence="10 11">
    <name type="scientific">Senna tora</name>
    <dbReference type="NCBI Taxonomy" id="362788"/>
    <lineage>
        <taxon>Eukaryota</taxon>
        <taxon>Viridiplantae</taxon>
        <taxon>Streptophyta</taxon>
        <taxon>Embryophyta</taxon>
        <taxon>Tracheophyta</taxon>
        <taxon>Spermatophyta</taxon>
        <taxon>Magnoliopsida</taxon>
        <taxon>eudicotyledons</taxon>
        <taxon>Gunneridae</taxon>
        <taxon>Pentapetalae</taxon>
        <taxon>rosids</taxon>
        <taxon>fabids</taxon>
        <taxon>Fabales</taxon>
        <taxon>Fabaceae</taxon>
        <taxon>Caesalpinioideae</taxon>
        <taxon>Cassia clade</taxon>
        <taxon>Senna</taxon>
    </lineage>
</organism>
<dbReference type="GO" id="GO:0005634">
    <property type="term" value="C:nucleus"/>
    <property type="evidence" value="ECO:0007669"/>
    <property type="project" value="UniProtKB-SubCell"/>
</dbReference>
<keyword evidence="11" id="KW-1185">Reference proteome</keyword>
<feature type="region of interest" description="Disordered" evidence="8">
    <location>
        <begin position="1"/>
        <end position="28"/>
    </location>
</feature>
<evidence type="ECO:0000256" key="8">
    <source>
        <dbReference type="SAM" id="MobiDB-lite"/>
    </source>
</evidence>
<evidence type="ECO:0000313" key="10">
    <source>
        <dbReference type="EMBL" id="KAF7830399.1"/>
    </source>
</evidence>
<evidence type="ECO:0000256" key="2">
    <source>
        <dbReference type="ARBA" id="ARBA00023015"/>
    </source>
</evidence>
<evidence type="ECO:0000256" key="1">
    <source>
        <dbReference type="ARBA" id="ARBA00004123"/>
    </source>
</evidence>
<dbReference type="Proteomes" id="UP000634136">
    <property type="component" value="Unassembled WGS sequence"/>
</dbReference>
<accession>A0A834U426</accession>
<reference evidence="10" key="1">
    <citation type="submission" date="2020-09" db="EMBL/GenBank/DDBJ databases">
        <title>Genome-Enabled Discovery of Anthraquinone Biosynthesis in Senna tora.</title>
        <authorList>
            <person name="Kang S.-H."/>
            <person name="Pandey R.P."/>
            <person name="Lee C.-M."/>
            <person name="Sim J.-S."/>
            <person name="Jeong J.-T."/>
            <person name="Choi B.-S."/>
            <person name="Jung M."/>
            <person name="Ginzburg D."/>
            <person name="Zhao K."/>
            <person name="Won S.Y."/>
            <person name="Oh T.-J."/>
            <person name="Yu Y."/>
            <person name="Kim N.-H."/>
            <person name="Lee O.R."/>
            <person name="Lee T.-H."/>
            <person name="Bashyal P."/>
            <person name="Kim T.-S."/>
            <person name="Lee W.-H."/>
            <person name="Kawkins C."/>
            <person name="Kim C.-K."/>
            <person name="Kim J.S."/>
            <person name="Ahn B.O."/>
            <person name="Rhee S.Y."/>
            <person name="Sohng J.K."/>
        </authorList>
    </citation>
    <scope>NUCLEOTIDE SEQUENCE</scope>
    <source>
        <tissue evidence="10">Leaf</tissue>
    </source>
</reference>
<dbReference type="SUPFAM" id="SSF54171">
    <property type="entry name" value="DNA-binding domain"/>
    <property type="match status" value="1"/>
</dbReference>
<dbReference type="EMBL" id="JAAIUW010000005">
    <property type="protein sequence ID" value="KAF7830399.1"/>
    <property type="molecule type" value="Genomic_DNA"/>
</dbReference>
<evidence type="ECO:0000256" key="4">
    <source>
        <dbReference type="ARBA" id="ARBA00023159"/>
    </source>
</evidence>
<dbReference type="GO" id="GO:0003700">
    <property type="term" value="F:DNA-binding transcription factor activity"/>
    <property type="evidence" value="ECO:0007669"/>
    <property type="project" value="InterPro"/>
</dbReference>
<dbReference type="Gene3D" id="3.30.730.10">
    <property type="entry name" value="AP2/ERF domain"/>
    <property type="match status" value="1"/>
</dbReference>
<dbReference type="InterPro" id="IPR036955">
    <property type="entry name" value="AP2/ERF_dom_sf"/>
</dbReference>
<dbReference type="CDD" id="cd00018">
    <property type="entry name" value="AP2"/>
    <property type="match status" value="1"/>
</dbReference>
<proteinExistence type="inferred from homology"/>
<feature type="compositionally biased region" description="Polar residues" evidence="8">
    <location>
        <begin position="1"/>
        <end position="17"/>
    </location>
</feature>
<keyword evidence="3" id="KW-0238">DNA-binding</keyword>
<protein>
    <submittedName>
        <fullName evidence="10">Ethylene-responsive transcription factor ERF018</fullName>
    </submittedName>
</protein>
<comment type="caution">
    <text evidence="10">The sequence shown here is derived from an EMBL/GenBank/DDBJ whole genome shotgun (WGS) entry which is preliminary data.</text>
</comment>
<dbReference type="OrthoDB" id="1918918at2759"/>
<sequence length="250" mass="28340">MATSDHQNHQSDLIGTSSHDDHQSCSNKYKGVRKRKWGKWVSEIRLPNSRERIWLGSYDSAEKAARAFDAALYCLRGPRAHFNFPDTPSEFDIMNLHPHSQHSLSPHQIQDLAARFANQFQPHEINDEHQQQQQLPLLPTAVDPSPSESDRVTETTDTTGTGTGYNMYDWSFLNSLDSSIDDVNFNYSNLHINDTDALYCGGIELDKMHSGELYHTPNFLMDHSDNQELVCLESISMGAWECENGGKGRN</sequence>
<dbReference type="AlphaFoldDB" id="A0A834U426"/>
<name>A0A834U426_9FABA</name>
<keyword evidence="2" id="KW-0805">Transcription regulation</keyword>
<feature type="domain" description="AP2/ERF" evidence="9">
    <location>
        <begin position="28"/>
        <end position="85"/>
    </location>
</feature>